<evidence type="ECO:0000256" key="11">
    <source>
        <dbReference type="ARBA" id="ARBA00023157"/>
    </source>
</evidence>
<organism evidence="15 17">
    <name type="scientific">Pseudomonas tohonis</name>
    <dbReference type="NCBI Taxonomy" id="2725477"/>
    <lineage>
        <taxon>Bacteria</taxon>
        <taxon>Pseudomonadati</taxon>
        <taxon>Pseudomonadota</taxon>
        <taxon>Gammaproteobacteria</taxon>
        <taxon>Pseudomonadales</taxon>
        <taxon>Pseudomonadaceae</taxon>
        <taxon>Pseudomonas</taxon>
    </lineage>
</organism>
<evidence type="ECO:0000256" key="4">
    <source>
        <dbReference type="ARBA" id="ARBA00022448"/>
    </source>
</evidence>
<dbReference type="Pfam" id="PF01297">
    <property type="entry name" value="ZnuA"/>
    <property type="match status" value="1"/>
</dbReference>
<dbReference type="InterPro" id="IPR006127">
    <property type="entry name" value="ZnuA-like"/>
</dbReference>
<feature type="chain" id="PRO_5026985117" description="High-affinity zinc uptake system protein ZnuA" evidence="14">
    <location>
        <begin position="24"/>
        <end position="309"/>
    </location>
</feature>
<keyword evidence="8" id="KW-0862">Zinc</keyword>
<sequence length="309" mass="33683">MRTSTTALIASLFAGLVSSPAHAEVEVVTSIKPLQLIVSAIQNGAGETRVLLPPGASPHSFSLRPSDLRALRSADLVYWIGPDLETFLQPALEGRTGRTVPVQDMEGLRIRHFGELTTGGMDEHAEEEDHDDLHRPGSIDAHLWLNPGNARVIASGVTADLIQLDPTEAARYKANLAAFNERLDKEDARLKSRLEAVKNRPFFVFHQAFDYFEDAYGLNHRGVLAIGTEVQPGARHVAEMRSRLQATGPVCLFNEPPVRPRLAETLSQGLPVRFAELDALGFDIQPGPDGYTKLIGKLGDDLASCLEAL</sequence>
<name>A0A6J4E6M8_9PSED</name>
<dbReference type="GO" id="GO:0006829">
    <property type="term" value="P:zinc ion transport"/>
    <property type="evidence" value="ECO:0007669"/>
    <property type="project" value="UniProtKB-KW"/>
</dbReference>
<keyword evidence="10" id="KW-0406">Ion transport</keyword>
<evidence type="ECO:0000256" key="7">
    <source>
        <dbReference type="ARBA" id="ARBA00022764"/>
    </source>
</evidence>
<evidence type="ECO:0000256" key="5">
    <source>
        <dbReference type="ARBA" id="ARBA00022723"/>
    </source>
</evidence>
<evidence type="ECO:0000256" key="1">
    <source>
        <dbReference type="ARBA" id="ARBA00004418"/>
    </source>
</evidence>
<comment type="subcellular location">
    <subcellularLocation>
        <location evidence="1">Periplasm</location>
    </subcellularLocation>
</comment>
<dbReference type="AlphaFoldDB" id="A0A6J4E6M8"/>
<dbReference type="InterPro" id="IPR035520">
    <property type="entry name" value="ZnuA"/>
</dbReference>
<evidence type="ECO:0000256" key="2">
    <source>
        <dbReference type="ARBA" id="ARBA00011028"/>
    </source>
</evidence>
<dbReference type="CDD" id="cd01019">
    <property type="entry name" value="ZnuA"/>
    <property type="match status" value="1"/>
</dbReference>
<evidence type="ECO:0000256" key="13">
    <source>
        <dbReference type="SAM" id="Coils"/>
    </source>
</evidence>
<evidence type="ECO:0000313" key="16">
    <source>
        <dbReference type="EMBL" id="GJN53800.1"/>
    </source>
</evidence>
<dbReference type="RefSeq" id="WP_173175305.1">
    <property type="nucleotide sequence ID" value="NZ_AP023189.1"/>
</dbReference>
<gene>
    <name evidence="15" type="ORF">TUM18999_31500</name>
    <name evidence="16" type="ORF">TUM20286_35520</name>
</gene>
<keyword evidence="18" id="KW-1185">Reference proteome</keyword>
<dbReference type="Proteomes" id="UP000509383">
    <property type="component" value="Chromosome"/>
</dbReference>
<dbReference type="SUPFAM" id="SSF53807">
    <property type="entry name" value="Helical backbone' metal receptor"/>
    <property type="match status" value="1"/>
</dbReference>
<dbReference type="EMBL" id="BQKM01000008">
    <property type="protein sequence ID" value="GJN53800.1"/>
    <property type="molecule type" value="Genomic_DNA"/>
</dbReference>
<dbReference type="GO" id="GO:0042597">
    <property type="term" value="C:periplasmic space"/>
    <property type="evidence" value="ECO:0007669"/>
    <property type="project" value="UniProtKB-SubCell"/>
</dbReference>
<comment type="function">
    <text evidence="12">Part of the ATP-binding cassette (ABC) transport system ZnuABC involved in zinc import. Binds zinc with high affinity and specificity and delivers it to the membrane permease for translocation into the cytoplasm.</text>
</comment>
<evidence type="ECO:0000256" key="12">
    <source>
        <dbReference type="ARBA" id="ARBA00045516"/>
    </source>
</evidence>
<reference evidence="15 17" key="1">
    <citation type="submission" date="2020-05" db="EMBL/GenBank/DDBJ databases">
        <title>Characterization of novel class B3 metallo-beta-lactamase from novel Pseudomonas species.</title>
        <authorList>
            <person name="Yamada K."/>
            <person name="Aoki K."/>
            <person name="Ishii Y."/>
        </authorList>
    </citation>
    <scope>NUCLEOTIDE SEQUENCE [LARGE SCALE GENOMIC DNA]</scope>
    <source>
        <strain evidence="15 17">TUM18999</strain>
        <strain evidence="16 18">TUM20286</strain>
    </source>
</reference>
<dbReference type="FunFam" id="3.40.50.1980:FF:000028">
    <property type="entry name" value="High-affinity zinc uptake system protein znuA"/>
    <property type="match status" value="1"/>
</dbReference>
<protein>
    <recommendedName>
        <fullName evidence="3">High-affinity zinc uptake system protein ZnuA</fullName>
    </recommendedName>
</protein>
<feature type="signal peptide" evidence="14">
    <location>
        <begin position="1"/>
        <end position="23"/>
    </location>
</feature>
<evidence type="ECO:0000256" key="8">
    <source>
        <dbReference type="ARBA" id="ARBA00022833"/>
    </source>
</evidence>
<keyword evidence="9" id="KW-0864">Zinc transport</keyword>
<dbReference type="Proteomes" id="UP001054892">
    <property type="component" value="Unassembled WGS sequence"/>
</dbReference>
<evidence type="ECO:0000313" key="15">
    <source>
        <dbReference type="EMBL" id="BCG24959.1"/>
    </source>
</evidence>
<keyword evidence="7" id="KW-0574">Periplasm</keyword>
<keyword evidence="6 14" id="KW-0732">Signal</keyword>
<accession>A0A6J4E6M8</accession>
<comment type="similarity">
    <text evidence="2">Belongs to the bacterial solute-binding protein 9 family.</text>
</comment>
<evidence type="ECO:0000313" key="18">
    <source>
        <dbReference type="Proteomes" id="UP001054892"/>
    </source>
</evidence>
<evidence type="ECO:0000313" key="17">
    <source>
        <dbReference type="Proteomes" id="UP000509383"/>
    </source>
</evidence>
<evidence type="ECO:0000256" key="14">
    <source>
        <dbReference type="SAM" id="SignalP"/>
    </source>
</evidence>
<dbReference type="GO" id="GO:0046872">
    <property type="term" value="F:metal ion binding"/>
    <property type="evidence" value="ECO:0007669"/>
    <property type="project" value="UniProtKB-KW"/>
</dbReference>
<feature type="coiled-coil region" evidence="13">
    <location>
        <begin position="169"/>
        <end position="200"/>
    </location>
</feature>
<evidence type="ECO:0000256" key="9">
    <source>
        <dbReference type="ARBA" id="ARBA00022906"/>
    </source>
</evidence>
<evidence type="ECO:0000256" key="3">
    <source>
        <dbReference type="ARBA" id="ARBA00015915"/>
    </source>
</evidence>
<dbReference type="EMBL" id="AP023189">
    <property type="protein sequence ID" value="BCG24959.1"/>
    <property type="molecule type" value="Genomic_DNA"/>
</dbReference>
<dbReference type="InterPro" id="IPR050492">
    <property type="entry name" value="Bact_metal-bind_prot9"/>
</dbReference>
<keyword evidence="11" id="KW-1015">Disulfide bond</keyword>
<keyword evidence="5" id="KW-0479">Metal-binding</keyword>
<dbReference type="PANTHER" id="PTHR42953:SF3">
    <property type="entry name" value="HIGH-AFFINITY ZINC UPTAKE SYSTEM PROTEIN ZNUA"/>
    <property type="match status" value="1"/>
</dbReference>
<dbReference type="KEGG" id="ptw:TUM18999_31500"/>
<evidence type="ECO:0000256" key="10">
    <source>
        <dbReference type="ARBA" id="ARBA00023065"/>
    </source>
</evidence>
<dbReference type="Gene3D" id="3.40.50.1980">
    <property type="entry name" value="Nitrogenase molybdenum iron protein domain"/>
    <property type="match status" value="2"/>
</dbReference>
<proteinExistence type="inferred from homology"/>
<evidence type="ECO:0000256" key="6">
    <source>
        <dbReference type="ARBA" id="ARBA00022729"/>
    </source>
</evidence>
<keyword evidence="4" id="KW-0813">Transport</keyword>
<dbReference type="PANTHER" id="PTHR42953">
    <property type="entry name" value="HIGH-AFFINITY ZINC UPTAKE SYSTEM PROTEIN ZNUA-RELATED"/>
    <property type="match status" value="1"/>
</dbReference>
<keyword evidence="13" id="KW-0175">Coiled coil</keyword>